<dbReference type="GO" id="GO:0045892">
    <property type="term" value="P:negative regulation of DNA-templated transcription"/>
    <property type="evidence" value="ECO:0007669"/>
    <property type="project" value="TreeGrafter"/>
</dbReference>
<keyword evidence="2" id="KW-0805">Transcription regulation</keyword>
<dbReference type="InterPro" id="IPR029016">
    <property type="entry name" value="GAF-like_dom_sf"/>
</dbReference>
<dbReference type="AlphaFoldDB" id="A0A399SGE8"/>
<keyword evidence="1" id="KW-0678">Repressor</keyword>
<proteinExistence type="predicted"/>
<dbReference type="PANTHER" id="PTHR34824">
    <property type="entry name" value="HEAT-INDUCIBLE TRANSCRIPTION REPRESSOR HRCA"/>
    <property type="match status" value="1"/>
</dbReference>
<dbReference type="Gene3D" id="3.30.450.40">
    <property type="match status" value="1"/>
</dbReference>
<name>A0A399SGE8_9BACT</name>
<gene>
    <name evidence="5" type="primary">hrcA</name>
    <name evidence="5" type="ORF">D1614_25365</name>
</gene>
<evidence type="ECO:0000259" key="4">
    <source>
        <dbReference type="Pfam" id="PF01628"/>
    </source>
</evidence>
<organism evidence="5 6">
    <name type="scientific">Maribellus luteus</name>
    <dbReference type="NCBI Taxonomy" id="2305463"/>
    <lineage>
        <taxon>Bacteria</taxon>
        <taxon>Pseudomonadati</taxon>
        <taxon>Bacteroidota</taxon>
        <taxon>Bacteroidia</taxon>
        <taxon>Marinilabiliales</taxon>
        <taxon>Prolixibacteraceae</taxon>
        <taxon>Maribellus</taxon>
    </lineage>
</organism>
<reference evidence="5 6" key="1">
    <citation type="submission" date="2018-08" db="EMBL/GenBank/DDBJ databases">
        <title>Pallidiluteibacterium maritimus gen. nov., sp. nov., isolated from coastal sediment.</title>
        <authorList>
            <person name="Zhou L.Y."/>
        </authorList>
    </citation>
    <scope>NUCLEOTIDE SEQUENCE [LARGE SCALE GENOMIC DNA]</scope>
    <source>
        <strain evidence="5 6">XSD2</strain>
    </source>
</reference>
<feature type="non-terminal residue" evidence="5">
    <location>
        <position position="1"/>
    </location>
</feature>
<dbReference type="Proteomes" id="UP000265926">
    <property type="component" value="Unassembled WGS sequence"/>
</dbReference>
<evidence type="ECO:0000256" key="3">
    <source>
        <dbReference type="ARBA" id="ARBA00023163"/>
    </source>
</evidence>
<evidence type="ECO:0000313" key="5">
    <source>
        <dbReference type="EMBL" id="RIJ42278.1"/>
    </source>
</evidence>
<dbReference type="InterPro" id="IPR002571">
    <property type="entry name" value="HrcA"/>
</dbReference>
<dbReference type="EMBL" id="QWGR01000331">
    <property type="protein sequence ID" value="RIJ42278.1"/>
    <property type="molecule type" value="Genomic_DNA"/>
</dbReference>
<dbReference type="InterPro" id="IPR021153">
    <property type="entry name" value="HrcA_C"/>
</dbReference>
<comment type="caution">
    <text evidence="5">The sequence shown here is derived from an EMBL/GenBank/DDBJ whole genome shotgun (WGS) entry which is preliminary data.</text>
</comment>
<sequence length="78" mass="8342">LISLLDDVKAAQGVRIFIGAETRLFSLSGSAVIAAPYMTGRQRVLGAIGVIGPTRLNYARVIPLVDYTARVLGRLLES</sequence>
<evidence type="ECO:0000313" key="6">
    <source>
        <dbReference type="Proteomes" id="UP000265926"/>
    </source>
</evidence>
<feature type="domain" description="Heat-inducible transcription repressor HrcA C-terminal" evidence="4">
    <location>
        <begin position="2"/>
        <end position="62"/>
    </location>
</feature>
<dbReference type="GO" id="GO:0003677">
    <property type="term" value="F:DNA binding"/>
    <property type="evidence" value="ECO:0007669"/>
    <property type="project" value="InterPro"/>
</dbReference>
<accession>A0A399SGE8</accession>
<keyword evidence="3" id="KW-0804">Transcription</keyword>
<dbReference type="Pfam" id="PF01628">
    <property type="entry name" value="HrcA"/>
    <property type="match status" value="1"/>
</dbReference>
<evidence type="ECO:0000256" key="1">
    <source>
        <dbReference type="ARBA" id="ARBA00022491"/>
    </source>
</evidence>
<dbReference type="SUPFAM" id="SSF55781">
    <property type="entry name" value="GAF domain-like"/>
    <property type="match status" value="1"/>
</dbReference>
<evidence type="ECO:0000256" key="2">
    <source>
        <dbReference type="ARBA" id="ARBA00023015"/>
    </source>
</evidence>
<keyword evidence="6" id="KW-1185">Reference proteome</keyword>
<dbReference type="PANTHER" id="PTHR34824:SF1">
    <property type="entry name" value="HEAT-INDUCIBLE TRANSCRIPTION REPRESSOR HRCA"/>
    <property type="match status" value="1"/>
</dbReference>
<protein>
    <submittedName>
        <fullName evidence="5">Heat-inducible transcriptional repressor HrcA</fullName>
    </submittedName>
</protein>